<accession>A0A0F9MT54</accession>
<name>A0A0F9MT54_9ZZZZ</name>
<comment type="caution">
    <text evidence="2">The sequence shown here is derived from an EMBL/GenBank/DDBJ whole genome shotgun (WGS) entry which is preliminary data.</text>
</comment>
<feature type="transmembrane region" description="Helical" evidence="1">
    <location>
        <begin position="9"/>
        <end position="32"/>
    </location>
</feature>
<evidence type="ECO:0000256" key="1">
    <source>
        <dbReference type="SAM" id="Phobius"/>
    </source>
</evidence>
<keyword evidence="1" id="KW-0472">Membrane</keyword>
<dbReference type="AlphaFoldDB" id="A0A0F9MT54"/>
<proteinExistence type="predicted"/>
<gene>
    <name evidence="2" type="ORF">LCGC14_1036180</name>
</gene>
<protein>
    <submittedName>
        <fullName evidence="2">Uncharacterized protein</fullName>
    </submittedName>
</protein>
<dbReference type="EMBL" id="LAZR01004241">
    <property type="protein sequence ID" value="KKN10470.1"/>
    <property type="molecule type" value="Genomic_DNA"/>
</dbReference>
<organism evidence="2">
    <name type="scientific">marine sediment metagenome</name>
    <dbReference type="NCBI Taxonomy" id="412755"/>
    <lineage>
        <taxon>unclassified sequences</taxon>
        <taxon>metagenomes</taxon>
        <taxon>ecological metagenomes</taxon>
    </lineage>
</organism>
<keyword evidence="1" id="KW-0812">Transmembrane</keyword>
<evidence type="ECO:0000313" key="2">
    <source>
        <dbReference type="EMBL" id="KKN10470.1"/>
    </source>
</evidence>
<sequence>MTEKEKLEVWVLIIVATVGQLVGLTMGLWIGYSVWG</sequence>
<reference evidence="2" key="1">
    <citation type="journal article" date="2015" name="Nature">
        <title>Complex archaea that bridge the gap between prokaryotes and eukaryotes.</title>
        <authorList>
            <person name="Spang A."/>
            <person name="Saw J.H."/>
            <person name="Jorgensen S.L."/>
            <person name="Zaremba-Niedzwiedzka K."/>
            <person name="Martijn J."/>
            <person name="Lind A.E."/>
            <person name="van Eijk R."/>
            <person name="Schleper C."/>
            <person name="Guy L."/>
            <person name="Ettema T.J."/>
        </authorList>
    </citation>
    <scope>NUCLEOTIDE SEQUENCE</scope>
</reference>
<keyword evidence="1" id="KW-1133">Transmembrane helix</keyword>